<dbReference type="Proteomes" id="UP000186110">
    <property type="component" value="Chromosome"/>
</dbReference>
<dbReference type="PRINTS" id="PR00344">
    <property type="entry name" value="BCTRLSENSOR"/>
</dbReference>
<dbReference type="PROSITE" id="PS50113">
    <property type="entry name" value="PAC"/>
    <property type="match status" value="2"/>
</dbReference>
<sequence>MEYKIWNRNSRRARLAPVLTLAACALILLAMAALDRFHAYQFEQSMMLVRNFEQTRNNLLSSFQRMSTDWDSTGASEMEMERQSLLQELRRLQMNAGAISSGTESLPNTLDANVSALQARLSAGTPPPFTVEHTELQEAFLALNSEMVRLEAITAERLDDLLKRQQMRYAIGWLLALTAMTLLGFGVARNNRELRAAQTALHENDAQFQRMLDMLPQLVWTCDAQARIGYYNQRWVEYTGISLQDLLDKGWGEVMHPDDVAPIVAQWANVVNQGATSLPEFRMRRRDGVYRWFNAHFGVSHNEQGQPVRWFGSSVDVEDVRSARAALELSEQFHRETLTALNEGVLTFEVSGRVTGCNPSAERVLGVPRTVLLGVPSRLWELSLKDDEGRDLAWENTPVSKVLATGEACRDVLIEATGRSGEAHWLLVNAEPVRNADGQLTAVVSSFRDVTERRRAQLELRLHQERLEVTVSERTRELTTEIKARAQVERQMQALNVQLLETERFNRLVADNIPGRIAYWDKDVRCRFINQTYCEWFDSEPLEIIGRTMRESRGDAYYESLEPYITAALRGEPQEFERSETGRHGRLVVSHAHYVPDLRDGEVQGFFVLATDVTQQKKSEQLLQQINGQLAEARDRATSASQAKSAFLANMSHEIRTPMNAIIGFTYMLRREIQDPLQQQRLAKIGTASNHLLQVINDILDLSKIEAGKLVLERVDFSLDALLTRTCSMVVELARDKGLELVVNIAPLPDRLHGDPTRLMQALLNLLSNAVKFTESGSVSLRVVLLEQDTETLLIRFEVVDTGIGIAKAEFARLFNPFAQAEGSSTRLHMGTGLGLAITRHIAEQMGGQAGGESEPGQGSRFWFTARLGSVAQQEVVPTPDLRGLRALVADDLPEARKALSAMLEGLGLRVDSVANGTLALEAVAHAHAQNDPYRVALLDWAMPGLDGLETGVRLSDTLNPPQVMVLVSTRDHISMHQLARDAGFGAVLLKPVTPSLLLDCLMRLLKSGPALHIPVDASLPVDYRLPESHLGAEILLVEDNPVNQEVATQLLLSAGVRVDVAGDGQQAVQMVRNKTYDLVLMDVQMPRMDGLQATRLLRQDPALSQLPIIAMTANALQEDRHACMDAGMNDHLAKPVDPRLLHQALVRWLPPQRLLASPGSQTLEALPETVPLMHSPKSKLANMGQLVDLDQAYEYCAGQASILMGVMQKFTAHYRDAGANLVQQLQSGQTEEAARLLHSLRGVSATIGATEILGMTKQLEHAVAQNTVLPELLSQALALRSALDTLIAAIDGHLQD</sequence>
<dbReference type="InterPro" id="IPR013655">
    <property type="entry name" value="PAS_fold_3"/>
</dbReference>
<dbReference type="InterPro" id="IPR011006">
    <property type="entry name" value="CheY-like_superfamily"/>
</dbReference>
<protein>
    <recommendedName>
        <fullName evidence="17">Virulence sensor protein BvgS</fullName>
        <ecNumber evidence="3">2.7.13.3</ecNumber>
    </recommendedName>
</protein>
<dbReference type="PROSITE" id="PS50109">
    <property type="entry name" value="HIS_KIN"/>
    <property type="match status" value="1"/>
</dbReference>
<evidence type="ECO:0000259" key="22">
    <source>
        <dbReference type="PROSITE" id="PS50109"/>
    </source>
</evidence>
<dbReference type="SMART" id="SM00091">
    <property type="entry name" value="PAS"/>
    <property type="match status" value="3"/>
</dbReference>
<feature type="transmembrane region" description="Helical" evidence="21">
    <location>
        <begin position="169"/>
        <end position="188"/>
    </location>
</feature>
<evidence type="ECO:0000259" key="24">
    <source>
        <dbReference type="PROSITE" id="PS50112"/>
    </source>
</evidence>
<dbReference type="CDD" id="cd16922">
    <property type="entry name" value="HATPase_EvgS-ArcB-TorS-like"/>
    <property type="match status" value="1"/>
</dbReference>
<dbReference type="SMART" id="SM00388">
    <property type="entry name" value="HisKA"/>
    <property type="match status" value="1"/>
</dbReference>
<keyword evidence="4" id="KW-1003">Cell membrane</keyword>
<dbReference type="Pfam" id="PF08447">
    <property type="entry name" value="PAS_3"/>
    <property type="match status" value="1"/>
</dbReference>
<dbReference type="CDD" id="cd00156">
    <property type="entry name" value="REC"/>
    <property type="match status" value="1"/>
</dbReference>
<dbReference type="SMART" id="SM00387">
    <property type="entry name" value="HATPase_c"/>
    <property type="match status" value="1"/>
</dbReference>
<dbReference type="Pfam" id="PF08448">
    <property type="entry name" value="PAS_4"/>
    <property type="match status" value="2"/>
</dbReference>
<dbReference type="GO" id="GO:0005524">
    <property type="term" value="F:ATP binding"/>
    <property type="evidence" value="ECO:0007669"/>
    <property type="project" value="UniProtKB-KW"/>
</dbReference>
<evidence type="ECO:0000259" key="23">
    <source>
        <dbReference type="PROSITE" id="PS50110"/>
    </source>
</evidence>
<dbReference type="CDD" id="cd00130">
    <property type="entry name" value="PAS"/>
    <property type="match status" value="3"/>
</dbReference>
<evidence type="ECO:0000256" key="17">
    <source>
        <dbReference type="ARBA" id="ARBA00070152"/>
    </source>
</evidence>
<keyword evidence="28" id="KW-1185">Reference proteome</keyword>
<feature type="domain" description="PAS" evidence="24">
    <location>
        <begin position="330"/>
        <end position="374"/>
    </location>
</feature>
<dbReference type="Pfam" id="PF02518">
    <property type="entry name" value="HATPase_c"/>
    <property type="match status" value="1"/>
</dbReference>
<dbReference type="InterPro" id="IPR008207">
    <property type="entry name" value="Sig_transdc_His_kin_Hpt_dom"/>
</dbReference>
<dbReference type="STRING" id="1484693.RS694_07700"/>
<keyword evidence="15 21" id="KW-0472">Membrane</keyword>
<feature type="domain" description="Histidine kinase" evidence="22">
    <location>
        <begin position="650"/>
        <end position="870"/>
    </location>
</feature>
<feature type="modified residue" description="4-aspartylphosphate" evidence="19">
    <location>
        <position position="1083"/>
    </location>
</feature>
<reference evidence="27 28" key="1">
    <citation type="submission" date="2017-01" db="EMBL/GenBank/DDBJ databases">
        <authorList>
            <person name="Mah S.A."/>
            <person name="Swanson W.J."/>
            <person name="Moy G.W."/>
            <person name="Vacquier V.D."/>
        </authorList>
    </citation>
    <scope>NUCLEOTIDE SEQUENCE [LARGE SCALE GENOMIC DNA]</scope>
    <source>
        <strain evidence="27 28">DSM 22694</strain>
    </source>
</reference>
<evidence type="ECO:0000256" key="15">
    <source>
        <dbReference type="ARBA" id="ARBA00023136"/>
    </source>
</evidence>
<dbReference type="Gene3D" id="3.40.50.2300">
    <property type="match status" value="2"/>
</dbReference>
<feature type="domain" description="Response regulatory" evidence="23">
    <location>
        <begin position="1034"/>
        <end position="1150"/>
    </location>
</feature>
<evidence type="ECO:0000256" key="11">
    <source>
        <dbReference type="ARBA" id="ARBA00022840"/>
    </source>
</evidence>
<keyword evidence="7 21" id="KW-0812">Transmembrane</keyword>
<dbReference type="PANTHER" id="PTHR45339:SF1">
    <property type="entry name" value="HYBRID SIGNAL TRANSDUCTION HISTIDINE KINASE J"/>
    <property type="match status" value="1"/>
</dbReference>
<dbReference type="GO" id="GO:0000155">
    <property type="term" value="F:phosphorelay sensor kinase activity"/>
    <property type="evidence" value="ECO:0007669"/>
    <property type="project" value="InterPro"/>
</dbReference>
<evidence type="ECO:0000256" key="12">
    <source>
        <dbReference type="ARBA" id="ARBA00022989"/>
    </source>
</evidence>
<evidence type="ECO:0000313" key="27">
    <source>
        <dbReference type="EMBL" id="APW42435.1"/>
    </source>
</evidence>
<evidence type="ECO:0000256" key="1">
    <source>
        <dbReference type="ARBA" id="ARBA00000085"/>
    </source>
</evidence>
<dbReference type="InterPro" id="IPR004358">
    <property type="entry name" value="Sig_transdc_His_kin-like_C"/>
</dbReference>
<evidence type="ECO:0000256" key="8">
    <source>
        <dbReference type="ARBA" id="ARBA00022729"/>
    </source>
</evidence>
<dbReference type="FunFam" id="3.30.450.20:FF:000099">
    <property type="entry name" value="Sensory box sensor histidine kinase"/>
    <property type="match status" value="1"/>
</dbReference>
<evidence type="ECO:0000256" key="5">
    <source>
        <dbReference type="ARBA" id="ARBA00022553"/>
    </source>
</evidence>
<feature type="modified residue" description="4-aspartylphosphate" evidence="19">
    <location>
        <position position="940"/>
    </location>
</feature>
<dbReference type="PROSITE" id="PS50894">
    <property type="entry name" value="HPT"/>
    <property type="match status" value="1"/>
</dbReference>
<evidence type="ECO:0000256" key="14">
    <source>
        <dbReference type="ARBA" id="ARBA00023026"/>
    </source>
</evidence>
<feature type="domain" description="PAC" evidence="25">
    <location>
        <begin position="277"/>
        <end position="329"/>
    </location>
</feature>
<comment type="function">
    <text evidence="16">Member of the two-component regulatory system BvgS/BvgA. Phosphorylates BvgA via a four-step phosphorelay in response to environmental signals.</text>
</comment>
<evidence type="ECO:0000256" key="7">
    <source>
        <dbReference type="ARBA" id="ARBA00022692"/>
    </source>
</evidence>
<keyword evidence="10 27" id="KW-0418">Kinase</keyword>
<dbReference type="eggNOG" id="COG0642">
    <property type="taxonomic scope" value="Bacteria"/>
</dbReference>
<feature type="domain" description="Response regulatory" evidence="23">
    <location>
        <begin position="886"/>
        <end position="1006"/>
    </location>
</feature>
<dbReference type="PANTHER" id="PTHR45339">
    <property type="entry name" value="HYBRID SIGNAL TRANSDUCTION HISTIDINE KINASE J"/>
    <property type="match status" value="1"/>
</dbReference>
<dbReference type="eggNOG" id="COG4251">
    <property type="taxonomic scope" value="Bacteria"/>
</dbReference>
<dbReference type="CDD" id="cd00082">
    <property type="entry name" value="HisKA"/>
    <property type="match status" value="1"/>
</dbReference>
<keyword evidence="20" id="KW-0175">Coiled coil</keyword>
<keyword evidence="9" id="KW-0547">Nucleotide-binding</keyword>
<proteinExistence type="predicted"/>
<dbReference type="Gene3D" id="3.30.450.20">
    <property type="entry name" value="PAS domain"/>
    <property type="match status" value="3"/>
</dbReference>
<dbReference type="InterPro" id="IPR000700">
    <property type="entry name" value="PAS-assoc_C"/>
</dbReference>
<dbReference type="Pfam" id="PF00512">
    <property type="entry name" value="HisKA"/>
    <property type="match status" value="1"/>
</dbReference>
<dbReference type="InterPro" id="IPR013656">
    <property type="entry name" value="PAS_4"/>
</dbReference>
<dbReference type="Gene3D" id="1.20.120.160">
    <property type="entry name" value="HPT domain"/>
    <property type="match status" value="1"/>
</dbReference>
<dbReference type="InterPro" id="IPR003594">
    <property type="entry name" value="HATPase_dom"/>
</dbReference>
<evidence type="ECO:0000256" key="20">
    <source>
        <dbReference type="SAM" id="Coils"/>
    </source>
</evidence>
<dbReference type="InterPro" id="IPR036641">
    <property type="entry name" value="HPT_dom_sf"/>
</dbReference>
<keyword evidence="12 21" id="KW-1133">Transmembrane helix</keyword>
<keyword evidence="5 19" id="KW-0597">Phosphoprotein</keyword>
<keyword evidence="6" id="KW-0808">Transferase</keyword>
<dbReference type="SUPFAM" id="SSF47384">
    <property type="entry name" value="Homodimeric domain of signal transducing histidine kinase"/>
    <property type="match status" value="1"/>
</dbReference>
<dbReference type="SUPFAM" id="SSF52172">
    <property type="entry name" value="CheY-like"/>
    <property type="match status" value="2"/>
</dbReference>
<dbReference type="PROSITE" id="PS50112">
    <property type="entry name" value="PAS"/>
    <property type="match status" value="2"/>
</dbReference>
<dbReference type="Pfam" id="PF01627">
    <property type="entry name" value="Hpt"/>
    <property type="match status" value="1"/>
</dbReference>
<dbReference type="EMBL" id="CP019239">
    <property type="protein sequence ID" value="APW42435.1"/>
    <property type="molecule type" value="Genomic_DNA"/>
</dbReference>
<dbReference type="SMART" id="SM00448">
    <property type="entry name" value="REC"/>
    <property type="match status" value="2"/>
</dbReference>
<name>A0A1P8K8X1_9BURK</name>
<organism evidence="27 28">
    <name type="scientific">Rhodoferax saidenbachensis</name>
    <dbReference type="NCBI Taxonomy" id="1484693"/>
    <lineage>
        <taxon>Bacteria</taxon>
        <taxon>Pseudomonadati</taxon>
        <taxon>Pseudomonadota</taxon>
        <taxon>Betaproteobacteria</taxon>
        <taxon>Burkholderiales</taxon>
        <taxon>Comamonadaceae</taxon>
        <taxon>Rhodoferax</taxon>
    </lineage>
</organism>
<evidence type="ECO:0000256" key="18">
    <source>
        <dbReference type="PROSITE-ProRule" id="PRU00110"/>
    </source>
</evidence>
<dbReference type="NCBIfam" id="TIGR00229">
    <property type="entry name" value="sensory_box"/>
    <property type="match status" value="3"/>
</dbReference>
<dbReference type="InterPro" id="IPR003661">
    <property type="entry name" value="HisK_dim/P_dom"/>
</dbReference>
<evidence type="ECO:0000313" key="28">
    <source>
        <dbReference type="Proteomes" id="UP000186110"/>
    </source>
</evidence>
<dbReference type="SMART" id="SM00086">
    <property type="entry name" value="PAC"/>
    <property type="match status" value="3"/>
</dbReference>
<dbReference type="Gene3D" id="1.10.287.130">
    <property type="match status" value="1"/>
</dbReference>
<evidence type="ECO:0000256" key="6">
    <source>
        <dbReference type="ARBA" id="ARBA00022679"/>
    </source>
</evidence>
<keyword evidence="14" id="KW-0843">Virulence</keyword>
<keyword evidence="13" id="KW-0902">Two-component regulatory system</keyword>
<dbReference type="FunFam" id="3.30.565.10:FF:000010">
    <property type="entry name" value="Sensor histidine kinase RcsC"/>
    <property type="match status" value="1"/>
</dbReference>
<dbReference type="PROSITE" id="PS50110">
    <property type="entry name" value="RESPONSE_REGULATORY"/>
    <property type="match status" value="2"/>
</dbReference>
<dbReference type="InterPro" id="IPR000014">
    <property type="entry name" value="PAS"/>
</dbReference>
<accession>A0A1P8K8X1</accession>
<dbReference type="InterPro" id="IPR036097">
    <property type="entry name" value="HisK_dim/P_sf"/>
</dbReference>
<dbReference type="InterPro" id="IPR001610">
    <property type="entry name" value="PAC"/>
</dbReference>
<dbReference type="SUPFAM" id="SSF47226">
    <property type="entry name" value="Histidine-containing phosphotransfer domain, HPT domain"/>
    <property type="match status" value="1"/>
</dbReference>
<dbReference type="FunFam" id="1.10.287.130:FF:000004">
    <property type="entry name" value="Ethylene receptor 1"/>
    <property type="match status" value="1"/>
</dbReference>
<dbReference type="Gene3D" id="3.30.565.10">
    <property type="entry name" value="Histidine kinase-like ATPase, C-terminal domain"/>
    <property type="match status" value="1"/>
</dbReference>
<dbReference type="RefSeq" id="WP_051391660.1">
    <property type="nucleotide sequence ID" value="NZ_CP019239.1"/>
</dbReference>
<evidence type="ECO:0000259" key="25">
    <source>
        <dbReference type="PROSITE" id="PS50113"/>
    </source>
</evidence>
<evidence type="ECO:0000256" key="21">
    <source>
        <dbReference type="SAM" id="Phobius"/>
    </source>
</evidence>
<dbReference type="EC" id="2.7.13.3" evidence="3"/>
<evidence type="ECO:0000256" key="3">
    <source>
        <dbReference type="ARBA" id="ARBA00012438"/>
    </source>
</evidence>
<keyword evidence="11" id="KW-0067">ATP-binding</keyword>
<dbReference type="Pfam" id="PF00072">
    <property type="entry name" value="Response_reg"/>
    <property type="match status" value="2"/>
</dbReference>
<dbReference type="GO" id="GO:0005886">
    <property type="term" value="C:plasma membrane"/>
    <property type="evidence" value="ECO:0007669"/>
    <property type="project" value="UniProtKB-SubCell"/>
</dbReference>
<dbReference type="InterPro" id="IPR036890">
    <property type="entry name" value="HATPase_C_sf"/>
</dbReference>
<dbReference type="KEGG" id="rsb:RS694_07700"/>
<feature type="coiled-coil region" evidence="20">
    <location>
        <begin position="616"/>
        <end position="643"/>
    </location>
</feature>
<dbReference type="CDD" id="cd17546">
    <property type="entry name" value="REC_hyHK_CKI1_RcsC-like"/>
    <property type="match status" value="1"/>
</dbReference>
<dbReference type="InterPro" id="IPR005467">
    <property type="entry name" value="His_kinase_dom"/>
</dbReference>
<gene>
    <name evidence="27" type="ORF">RS694_07700</name>
</gene>
<feature type="modified residue" description="Phosphohistidine" evidence="18">
    <location>
        <position position="1239"/>
    </location>
</feature>
<evidence type="ECO:0000256" key="16">
    <source>
        <dbReference type="ARBA" id="ARBA00058004"/>
    </source>
</evidence>
<dbReference type="SUPFAM" id="SSF55874">
    <property type="entry name" value="ATPase domain of HSP90 chaperone/DNA topoisomerase II/histidine kinase"/>
    <property type="match status" value="1"/>
</dbReference>
<feature type="domain" description="HPt" evidence="26">
    <location>
        <begin position="1200"/>
        <end position="1291"/>
    </location>
</feature>
<keyword evidence="8" id="KW-0732">Signal</keyword>
<evidence type="ECO:0000256" key="9">
    <source>
        <dbReference type="ARBA" id="ARBA00022741"/>
    </source>
</evidence>
<comment type="subcellular location">
    <subcellularLocation>
        <location evidence="2">Cell membrane</location>
        <topology evidence="2">Multi-pass membrane protein</topology>
    </subcellularLocation>
</comment>
<comment type="catalytic activity">
    <reaction evidence="1">
        <text>ATP + protein L-histidine = ADP + protein N-phospho-L-histidine.</text>
        <dbReference type="EC" id="2.7.13.3"/>
    </reaction>
</comment>
<feature type="domain" description="PAS" evidence="24">
    <location>
        <begin position="204"/>
        <end position="274"/>
    </location>
</feature>
<evidence type="ECO:0000256" key="19">
    <source>
        <dbReference type="PROSITE-ProRule" id="PRU00169"/>
    </source>
</evidence>
<dbReference type="SUPFAM" id="SSF55785">
    <property type="entry name" value="PYP-like sensor domain (PAS domain)"/>
    <property type="match status" value="3"/>
</dbReference>
<evidence type="ECO:0000256" key="10">
    <source>
        <dbReference type="ARBA" id="ARBA00022777"/>
    </source>
</evidence>
<evidence type="ECO:0000256" key="13">
    <source>
        <dbReference type="ARBA" id="ARBA00023012"/>
    </source>
</evidence>
<dbReference type="InterPro" id="IPR035965">
    <property type="entry name" value="PAS-like_dom_sf"/>
</dbReference>
<evidence type="ECO:0000256" key="4">
    <source>
        <dbReference type="ARBA" id="ARBA00022475"/>
    </source>
</evidence>
<evidence type="ECO:0000256" key="2">
    <source>
        <dbReference type="ARBA" id="ARBA00004651"/>
    </source>
</evidence>
<feature type="domain" description="PAC" evidence="25">
    <location>
        <begin position="410"/>
        <end position="462"/>
    </location>
</feature>
<dbReference type="InterPro" id="IPR001789">
    <property type="entry name" value="Sig_transdc_resp-reg_receiver"/>
</dbReference>
<evidence type="ECO:0000259" key="26">
    <source>
        <dbReference type="PROSITE" id="PS50894"/>
    </source>
</evidence>